<gene>
    <name evidence="2" type="ORF">A3Q56_07994</name>
</gene>
<proteinExistence type="predicted"/>
<sequence length="152" mass="18502">MLQFVSIYLILIFLAHETLESDVTISRHIDSSIIYDKYWLFVYDEETYQYLYGRFMNNFCYYYIKVKYCYERLKTEENIHKYDISEGHPSRWINRLYIVKPINENILRTDYSVFYAQTVNIEIKFKKCLGLLMGTSIRNRDSQQLARSDEDF</sequence>
<evidence type="ECO:0000313" key="2">
    <source>
        <dbReference type="EMBL" id="OAF64305.1"/>
    </source>
</evidence>
<accession>A0A177AQQ2</accession>
<dbReference type="Proteomes" id="UP000078046">
    <property type="component" value="Unassembled WGS sequence"/>
</dbReference>
<evidence type="ECO:0000256" key="1">
    <source>
        <dbReference type="SAM" id="SignalP"/>
    </source>
</evidence>
<reference evidence="2 3" key="1">
    <citation type="submission" date="2016-04" db="EMBL/GenBank/DDBJ databases">
        <title>The genome of Intoshia linei affirms orthonectids as highly simplified spiralians.</title>
        <authorList>
            <person name="Mikhailov K.V."/>
            <person name="Slusarev G.S."/>
            <person name="Nikitin M.A."/>
            <person name="Logacheva M.D."/>
            <person name="Penin A."/>
            <person name="Aleoshin V."/>
            <person name="Panchin Y.V."/>
        </authorList>
    </citation>
    <scope>NUCLEOTIDE SEQUENCE [LARGE SCALE GENOMIC DNA]</scope>
    <source>
        <strain evidence="2">Intl2013</strain>
        <tissue evidence="2">Whole animal</tissue>
    </source>
</reference>
<feature type="non-terminal residue" evidence="2">
    <location>
        <position position="152"/>
    </location>
</feature>
<keyword evidence="3" id="KW-1185">Reference proteome</keyword>
<protein>
    <submittedName>
        <fullName evidence="2">Uncharacterized protein</fullName>
    </submittedName>
</protein>
<organism evidence="2 3">
    <name type="scientific">Intoshia linei</name>
    <dbReference type="NCBI Taxonomy" id="1819745"/>
    <lineage>
        <taxon>Eukaryota</taxon>
        <taxon>Metazoa</taxon>
        <taxon>Spiralia</taxon>
        <taxon>Lophotrochozoa</taxon>
        <taxon>Mesozoa</taxon>
        <taxon>Orthonectida</taxon>
        <taxon>Rhopaluridae</taxon>
        <taxon>Intoshia</taxon>
    </lineage>
</organism>
<name>A0A177AQQ2_9BILA</name>
<dbReference type="AlphaFoldDB" id="A0A177AQQ2"/>
<dbReference type="EMBL" id="LWCA01001944">
    <property type="protein sequence ID" value="OAF64305.1"/>
    <property type="molecule type" value="Genomic_DNA"/>
</dbReference>
<comment type="caution">
    <text evidence="2">The sequence shown here is derived from an EMBL/GenBank/DDBJ whole genome shotgun (WGS) entry which is preliminary data.</text>
</comment>
<feature type="chain" id="PRO_5008056659" evidence="1">
    <location>
        <begin position="21"/>
        <end position="152"/>
    </location>
</feature>
<evidence type="ECO:0000313" key="3">
    <source>
        <dbReference type="Proteomes" id="UP000078046"/>
    </source>
</evidence>
<feature type="signal peptide" evidence="1">
    <location>
        <begin position="1"/>
        <end position="20"/>
    </location>
</feature>
<keyword evidence="1" id="KW-0732">Signal</keyword>